<dbReference type="Gene3D" id="3.15.30.10">
    <property type="entry name" value="putative capsid protein of prophage domain like"/>
    <property type="match status" value="1"/>
</dbReference>
<dbReference type="Proteomes" id="UP000728106">
    <property type="component" value="Unassembled WGS sequence"/>
</dbReference>
<protein>
    <submittedName>
        <fullName evidence="1">Major capsid protein</fullName>
    </submittedName>
</protein>
<dbReference type="RefSeq" id="WP_199411981.1">
    <property type="nucleotide sequence ID" value="NZ_JAAOCK010000013.1"/>
</dbReference>
<accession>A0AA40YM28</accession>
<evidence type="ECO:0000313" key="1">
    <source>
        <dbReference type="EMBL" id="MBJ7637907.1"/>
    </source>
</evidence>
<reference evidence="1 2" key="1">
    <citation type="journal article" date="2021" name="Int. J. Food Microbiol.">
        <title>Safety demonstration of a microbial species for use in the food chain: Weissella confusa.</title>
        <authorList>
            <person name="Bourdichon F."/>
            <person name="Patrone V."/>
            <person name="Fontana A."/>
            <person name="Milani G."/>
            <person name="Morelli L."/>
        </authorList>
    </citation>
    <scope>NUCLEOTIDE SEQUENCE [LARGE SCALE GENOMIC DNA]</scope>
    <source>
        <strain evidence="1 2">CCUG 43002</strain>
    </source>
</reference>
<proteinExistence type="predicted"/>
<dbReference type="Pfam" id="PF03864">
    <property type="entry name" value="Phage_cap_E"/>
    <property type="match status" value="1"/>
</dbReference>
<sequence length="337" mass="37089">MATDILDLFPHQDVLDYTKTVETPNLLGAALFPARKVQSNDIKVLTSGTNVPVIAHVHAFDTEAEIGDRTAQVSETKPFFIKKKMILKEDDLVKLRTPRTPEEQSYIMNTVYDDLGNVVRSIDAATELMRMQALMTGVITVKDQNGGAYKVDYGIDKAQKGTADFADDSKDPIEQILEWSQSVSVTPTRAIMSQKALYALRKNKNVVANIFGSNNGRTVMQSDLDEFMQANGLPVLRAYTGKYAEVDKKGNQTVTNYIADNQFAMFADNAVGETVYGLTPEEARAVASGDVESSQIGNMFADRYEETHDPIRSVIKVSTMVVPTLAQAGNIFQATVL</sequence>
<organism evidence="1 2">
    <name type="scientific">Weissella confusa</name>
    <name type="common">Lactobacillus confusus</name>
    <dbReference type="NCBI Taxonomy" id="1583"/>
    <lineage>
        <taxon>Bacteria</taxon>
        <taxon>Bacillati</taxon>
        <taxon>Bacillota</taxon>
        <taxon>Bacilli</taxon>
        <taxon>Lactobacillales</taxon>
        <taxon>Lactobacillaceae</taxon>
        <taxon>Weissella</taxon>
    </lineage>
</organism>
<dbReference type="EMBL" id="JAAOCP010000001">
    <property type="protein sequence ID" value="MBJ7637907.1"/>
    <property type="molecule type" value="Genomic_DNA"/>
</dbReference>
<dbReference type="Gene3D" id="3.30.1930.10">
    <property type="entry name" value="capsid protein of prophage domain"/>
    <property type="match status" value="1"/>
</dbReference>
<comment type="caution">
    <text evidence="1">The sequence shown here is derived from an EMBL/GenBank/DDBJ whole genome shotgun (WGS) entry which is preliminary data.</text>
</comment>
<name>A0AA40YM28_WEICO</name>
<dbReference type="InterPro" id="IPR005564">
    <property type="entry name" value="Major_capsid_GpE"/>
</dbReference>
<evidence type="ECO:0000313" key="2">
    <source>
        <dbReference type="Proteomes" id="UP000728106"/>
    </source>
</evidence>
<keyword evidence="2" id="KW-1185">Reference proteome</keyword>
<gene>
    <name evidence="1" type="ORF">HAU20_00530</name>
</gene>
<dbReference type="AlphaFoldDB" id="A0AA40YM28"/>